<evidence type="ECO:0000256" key="1">
    <source>
        <dbReference type="SAM" id="SignalP"/>
    </source>
</evidence>
<dbReference type="PANTHER" id="PTHR37089:SF1">
    <property type="entry name" value="MEMBRANE PROTEIN"/>
    <property type="match status" value="1"/>
</dbReference>
<keyword evidence="3" id="KW-0946">Virion</keyword>
<dbReference type="RefSeq" id="WP_281045025.1">
    <property type="nucleotide sequence ID" value="NZ_JARYGZ010000001.1"/>
</dbReference>
<dbReference type="InterPro" id="IPR053167">
    <property type="entry name" value="Spore_coat_component"/>
</dbReference>
<feature type="signal peptide" evidence="1">
    <location>
        <begin position="1"/>
        <end position="22"/>
    </location>
</feature>
<evidence type="ECO:0000313" key="4">
    <source>
        <dbReference type="Proteomes" id="UP001160625"/>
    </source>
</evidence>
<dbReference type="InterPro" id="IPR007893">
    <property type="entry name" value="Spore_coat_U/FanG"/>
</dbReference>
<dbReference type="Proteomes" id="UP001160625">
    <property type="component" value="Unassembled WGS sequence"/>
</dbReference>
<dbReference type="PANTHER" id="PTHR37089">
    <property type="entry name" value="PROTEIN U-RELATED"/>
    <property type="match status" value="1"/>
</dbReference>
<keyword evidence="4" id="KW-1185">Reference proteome</keyword>
<feature type="domain" description="Spore coat protein U/FanG" evidence="2">
    <location>
        <begin position="180"/>
        <end position="316"/>
    </location>
</feature>
<protein>
    <submittedName>
        <fullName evidence="3">Spore coat protein U domain-containing protein</fullName>
    </submittedName>
</protein>
<keyword evidence="1" id="KW-0732">Signal</keyword>
<sequence length="320" mass="33077">MRLIRLLSALLLALGIAGAANATCLVSSPALGFAAGSTYDVKSSSVASISGKAGLTCTGSVLNILGTGYARATMTSLNGFTLKSASGGSIPFQVAADQSFNYAYTQGGTIDYYNTTLLSLLNILNPNSFAPPLYAKLTAAPNIPAGTYTDTLTVQWSWKVCNGVDVAGLVCLFYETGTGTSTIQVTLVVSADCRISAPNVSFGTAPLVTQFQAVNQAVLVDCSVGSSYKVSFSSGGNGSSRPWRTMSDGAGHVLQYNIYQPDGTTIWDETNPKQSTVNGGVGTGSTTPSQMQAYVAKVNPAQTTPPAGTYTDTVNVIISF</sequence>
<feature type="domain" description="Spore coat protein U/FanG" evidence="2">
    <location>
        <begin position="17"/>
        <end position="154"/>
    </location>
</feature>
<comment type="caution">
    <text evidence="3">The sequence shown here is derived from an EMBL/GenBank/DDBJ whole genome shotgun (WGS) entry which is preliminary data.</text>
</comment>
<evidence type="ECO:0000313" key="3">
    <source>
        <dbReference type="EMBL" id="MDH7639781.1"/>
    </source>
</evidence>
<dbReference type="SMART" id="SM00972">
    <property type="entry name" value="SCPU"/>
    <property type="match status" value="2"/>
</dbReference>
<evidence type="ECO:0000259" key="2">
    <source>
        <dbReference type="Pfam" id="PF05229"/>
    </source>
</evidence>
<name>A0ABT6N388_9SPHN</name>
<dbReference type="EMBL" id="JARYGZ010000001">
    <property type="protein sequence ID" value="MDH7639781.1"/>
    <property type="molecule type" value="Genomic_DNA"/>
</dbReference>
<reference evidence="3" key="1">
    <citation type="submission" date="2023-04" db="EMBL/GenBank/DDBJ databases">
        <title>Sphingomonas sp. MAHUQ-71 isolated from rice field.</title>
        <authorList>
            <person name="Huq M.A."/>
        </authorList>
    </citation>
    <scope>NUCLEOTIDE SEQUENCE</scope>
    <source>
        <strain evidence="3">MAHUQ-71</strain>
    </source>
</reference>
<organism evidence="3 4">
    <name type="scientific">Sphingomonas oryzagri</name>
    <dbReference type="NCBI Taxonomy" id="3042314"/>
    <lineage>
        <taxon>Bacteria</taxon>
        <taxon>Pseudomonadati</taxon>
        <taxon>Pseudomonadota</taxon>
        <taxon>Alphaproteobacteria</taxon>
        <taxon>Sphingomonadales</taxon>
        <taxon>Sphingomonadaceae</taxon>
        <taxon>Sphingomonas</taxon>
    </lineage>
</organism>
<gene>
    <name evidence="3" type="ORF">QGN17_13685</name>
</gene>
<accession>A0ABT6N388</accession>
<proteinExistence type="predicted"/>
<dbReference type="Pfam" id="PF05229">
    <property type="entry name" value="SCPU"/>
    <property type="match status" value="2"/>
</dbReference>
<feature type="chain" id="PRO_5045840941" evidence="1">
    <location>
        <begin position="23"/>
        <end position="320"/>
    </location>
</feature>
<keyword evidence="3" id="KW-0167">Capsid protein</keyword>